<gene>
    <name evidence="2" type="ORF">C8D86_10567</name>
</gene>
<accession>A0A370GXD1</accession>
<feature type="transmembrane region" description="Helical" evidence="1">
    <location>
        <begin position="99"/>
        <end position="116"/>
    </location>
</feature>
<feature type="transmembrane region" description="Helical" evidence="1">
    <location>
        <begin position="64"/>
        <end position="83"/>
    </location>
</feature>
<dbReference type="Proteomes" id="UP000254720">
    <property type="component" value="Unassembled WGS sequence"/>
</dbReference>
<name>A0A370GXD1_9COXI</name>
<keyword evidence="1" id="KW-0812">Transmembrane</keyword>
<dbReference type="Pfam" id="PF14325">
    <property type="entry name" value="DUF4383"/>
    <property type="match status" value="1"/>
</dbReference>
<protein>
    <submittedName>
        <fullName evidence="2">Uncharacterized protein DUF4383</fullName>
    </submittedName>
</protein>
<evidence type="ECO:0000256" key="1">
    <source>
        <dbReference type="SAM" id="Phobius"/>
    </source>
</evidence>
<organism evidence="2 3">
    <name type="scientific">Aquicella lusitana</name>
    <dbReference type="NCBI Taxonomy" id="254246"/>
    <lineage>
        <taxon>Bacteria</taxon>
        <taxon>Pseudomonadati</taxon>
        <taxon>Pseudomonadota</taxon>
        <taxon>Gammaproteobacteria</taxon>
        <taxon>Legionellales</taxon>
        <taxon>Coxiellaceae</taxon>
        <taxon>Aquicella</taxon>
    </lineage>
</organism>
<evidence type="ECO:0000313" key="2">
    <source>
        <dbReference type="EMBL" id="RDI46543.1"/>
    </source>
</evidence>
<proteinExistence type="predicted"/>
<comment type="caution">
    <text evidence="2">The sequence shown here is derived from an EMBL/GenBank/DDBJ whole genome shotgun (WGS) entry which is preliminary data.</text>
</comment>
<dbReference type="AlphaFoldDB" id="A0A370GXD1"/>
<keyword evidence="1" id="KW-1133">Transmembrane helix</keyword>
<dbReference type="EMBL" id="QQAX01000005">
    <property type="protein sequence ID" value="RDI46543.1"/>
    <property type="molecule type" value="Genomic_DNA"/>
</dbReference>
<dbReference type="RefSeq" id="WP_170131751.1">
    <property type="nucleotide sequence ID" value="NZ_LR699114.1"/>
</dbReference>
<sequence length="121" mass="13381">MLRIIAVIFGIAFIFAGVAGFLPSLAPDGFLLGYFQVNAMHNLVHIISGVIAIMAATSHKYSRLYFQVFGIIYAIVTIIGFARNGDLSFIMMQFNTADNILHLVIALVALYLGFFFKRSEV</sequence>
<evidence type="ECO:0000313" key="3">
    <source>
        <dbReference type="Proteomes" id="UP000254720"/>
    </source>
</evidence>
<keyword evidence="1" id="KW-0472">Membrane</keyword>
<feature type="transmembrane region" description="Helical" evidence="1">
    <location>
        <begin position="39"/>
        <end position="57"/>
    </location>
</feature>
<reference evidence="2 3" key="1">
    <citation type="submission" date="2018-07" db="EMBL/GenBank/DDBJ databases">
        <title>Genomic Encyclopedia of Type Strains, Phase IV (KMG-IV): sequencing the most valuable type-strain genomes for metagenomic binning, comparative biology and taxonomic classification.</title>
        <authorList>
            <person name="Goeker M."/>
        </authorList>
    </citation>
    <scope>NUCLEOTIDE SEQUENCE [LARGE SCALE GENOMIC DNA]</scope>
    <source>
        <strain evidence="2 3">DSM 16500</strain>
    </source>
</reference>
<keyword evidence="3" id="KW-1185">Reference proteome</keyword>